<dbReference type="PANTHER" id="PTHR10217">
    <property type="entry name" value="VOLTAGE AND LIGAND GATED POTASSIUM CHANNEL"/>
    <property type="match status" value="1"/>
</dbReference>
<evidence type="ECO:0000256" key="1">
    <source>
        <dbReference type="SAM" id="MobiDB-lite"/>
    </source>
</evidence>
<comment type="caution">
    <text evidence="3">The sequence shown here is derived from an EMBL/GenBank/DDBJ whole genome shotgun (WGS) entry which is preliminary data.</text>
</comment>
<gene>
    <name evidence="3" type="ORF">PCOR1329_LOCUS27674</name>
</gene>
<accession>A0ABN9SDH4</accession>
<proteinExistence type="predicted"/>
<feature type="compositionally biased region" description="Low complexity" evidence="1">
    <location>
        <begin position="376"/>
        <end position="388"/>
    </location>
</feature>
<dbReference type="PANTHER" id="PTHR10217:SF435">
    <property type="entry name" value="POTASSIUM VOLTAGE-GATED CHANNEL PROTEIN EAG"/>
    <property type="match status" value="1"/>
</dbReference>
<dbReference type="InterPro" id="IPR050818">
    <property type="entry name" value="KCNH_animal-type"/>
</dbReference>
<feature type="region of interest" description="Disordered" evidence="1">
    <location>
        <begin position="369"/>
        <end position="400"/>
    </location>
</feature>
<dbReference type="EMBL" id="CAUYUJ010010058">
    <property type="protein sequence ID" value="CAK0828465.1"/>
    <property type="molecule type" value="Genomic_DNA"/>
</dbReference>
<sequence>MRNGSWIEFYLAERGIGDDLWLSYSTSLHWSLTQFTPASMEIFPRNVAERFFNVGIIVLALLVFSSFVSSITNAMNHIRNINATNTEQETRIRRYFRENSIHHDLASRVWHFVRNNRKVNVRRLRLAHVTSLEGLPIRLKDELLQAQHLPVMQRHPFFKLYLPTVGASMKKRCVQLAIQEADPLASGGSLEAIMVPGKVAKSTGLRNESYVVKKMVFCLFGSLEYNDPNGEVIDDDPGCIVSPGEWACEAALWLQEATLQGRLVAGSSGCDALLVDADAFRIIAKEDVETHHYVAKYAVLFTNLFTDAMQMSVGSDLGAVEEEAEEKPGSTNILFNDPEVLEPAARDAFTDSHKHGSIMLLGAIKGFSQRNSKMARSSTRSGRGSTSTAEPEESDAASLS</sequence>
<organism evidence="3 4">
    <name type="scientific">Prorocentrum cordatum</name>
    <dbReference type="NCBI Taxonomy" id="2364126"/>
    <lineage>
        <taxon>Eukaryota</taxon>
        <taxon>Sar</taxon>
        <taxon>Alveolata</taxon>
        <taxon>Dinophyceae</taxon>
        <taxon>Prorocentrales</taxon>
        <taxon>Prorocentraceae</taxon>
        <taxon>Prorocentrum</taxon>
    </lineage>
</organism>
<dbReference type="SUPFAM" id="SSF81324">
    <property type="entry name" value="Voltage-gated potassium channels"/>
    <property type="match status" value="1"/>
</dbReference>
<evidence type="ECO:0000313" key="3">
    <source>
        <dbReference type="EMBL" id="CAK0828465.1"/>
    </source>
</evidence>
<feature type="transmembrane region" description="Helical" evidence="2">
    <location>
        <begin position="51"/>
        <end position="71"/>
    </location>
</feature>
<keyword evidence="2" id="KW-0472">Membrane</keyword>
<evidence type="ECO:0000313" key="4">
    <source>
        <dbReference type="Proteomes" id="UP001189429"/>
    </source>
</evidence>
<keyword evidence="2" id="KW-1133">Transmembrane helix</keyword>
<name>A0ABN9SDH4_9DINO</name>
<evidence type="ECO:0008006" key="5">
    <source>
        <dbReference type="Google" id="ProtNLM"/>
    </source>
</evidence>
<reference evidence="3" key="1">
    <citation type="submission" date="2023-10" db="EMBL/GenBank/DDBJ databases">
        <authorList>
            <person name="Chen Y."/>
            <person name="Shah S."/>
            <person name="Dougan E. K."/>
            <person name="Thang M."/>
            <person name="Chan C."/>
        </authorList>
    </citation>
    <scope>NUCLEOTIDE SEQUENCE [LARGE SCALE GENOMIC DNA]</scope>
</reference>
<dbReference type="Proteomes" id="UP001189429">
    <property type="component" value="Unassembled WGS sequence"/>
</dbReference>
<keyword evidence="2" id="KW-0812">Transmembrane</keyword>
<feature type="compositionally biased region" description="Acidic residues" evidence="1">
    <location>
        <begin position="390"/>
        <end position="400"/>
    </location>
</feature>
<keyword evidence="4" id="KW-1185">Reference proteome</keyword>
<evidence type="ECO:0000256" key="2">
    <source>
        <dbReference type="SAM" id="Phobius"/>
    </source>
</evidence>
<protein>
    <recommendedName>
        <fullName evidence="5">Cyclic nucleotide-binding domain-containing protein</fullName>
    </recommendedName>
</protein>